<dbReference type="Proteomes" id="UP000887116">
    <property type="component" value="Unassembled WGS sequence"/>
</dbReference>
<sequence length="135" mass="15105">MNNIYPDEDVCSCSCSNSDVKLQKIVAVIKYTGFKENSYSCSCEDFLIPRLQSPQPSLQGNKTCELCNCKGISESKCPNGKTITTSIILIEVITVCISGLVLLARVFYLDYESRIYSLIPRKSGYKEIEKNKIIV</sequence>
<organism evidence="2 3">
    <name type="scientific">Trichonephila clavata</name>
    <name type="common">Joro spider</name>
    <name type="synonym">Nephila clavata</name>
    <dbReference type="NCBI Taxonomy" id="2740835"/>
    <lineage>
        <taxon>Eukaryota</taxon>
        <taxon>Metazoa</taxon>
        <taxon>Ecdysozoa</taxon>
        <taxon>Arthropoda</taxon>
        <taxon>Chelicerata</taxon>
        <taxon>Arachnida</taxon>
        <taxon>Araneae</taxon>
        <taxon>Araneomorphae</taxon>
        <taxon>Entelegynae</taxon>
        <taxon>Araneoidea</taxon>
        <taxon>Nephilidae</taxon>
        <taxon>Trichonephila</taxon>
    </lineage>
</organism>
<feature type="transmembrane region" description="Helical" evidence="1">
    <location>
        <begin position="87"/>
        <end position="108"/>
    </location>
</feature>
<accession>A0A8X6G0M3</accession>
<protein>
    <submittedName>
        <fullName evidence="2">Uncharacterized protein</fullName>
    </submittedName>
</protein>
<dbReference type="AlphaFoldDB" id="A0A8X6G0M3"/>
<dbReference type="OrthoDB" id="10411123at2759"/>
<evidence type="ECO:0000256" key="1">
    <source>
        <dbReference type="SAM" id="Phobius"/>
    </source>
</evidence>
<name>A0A8X6G0M3_TRICU</name>
<evidence type="ECO:0000313" key="2">
    <source>
        <dbReference type="EMBL" id="GFQ93895.1"/>
    </source>
</evidence>
<comment type="caution">
    <text evidence="2">The sequence shown here is derived from an EMBL/GenBank/DDBJ whole genome shotgun (WGS) entry which is preliminary data.</text>
</comment>
<proteinExistence type="predicted"/>
<keyword evidence="1" id="KW-0812">Transmembrane</keyword>
<evidence type="ECO:0000313" key="3">
    <source>
        <dbReference type="Proteomes" id="UP000887116"/>
    </source>
</evidence>
<dbReference type="EMBL" id="BMAO01004324">
    <property type="protein sequence ID" value="GFQ93895.1"/>
    <property type="molecule type" value="Genomic_DNA"/>
</dbReference>
<keyword evidence="3" id="KW-1185">Reference proteome</keyword>
<keyword evidence="1" id="KW-0472">Membrane</keyword>
<gene>
    <name evidence="2" type="ORF">TNCT_25031</name>
</gene>
<keyword evidence="1" id="KW-1133">Transmembrane helix</keyword>
<reference evidence="2" key="1">
    <citation type="submission" date="2020-07" db="EMBL/GenBank/DDBJ databases">
        <title>Multicomponent nature underlies the extraordinary mechanical properties of spider dragline silk.</title>
        <authorList>
            <person name="Kono N."/>
            <person name="Nakamura H."/>
            <person name="Mori M."/>
            <person name="Yoshida Y."/>
            <person name="Ohtoshi R."/>
            <person name="Malay A.D."/>
            <person name="Moran D.A.P."/>
            <person name="Tomita M."/>
            <person name="Numata K."/>
            <person name="Arakawa K."/>
        </authorList>
    </citation>
    <scope>NUCLEOTIDE SEQUENCE</scope>
</reference>